<reference evidence="1 2" key="1">
    <citation type="submission" date="2019-01" db="EMBL/GenBank/DDBJ databases">
        <authorList>
            <person name="Brito A."/>
        </authorList>
    </citation>
    <scope>NUCLEOTIDE SEQUENCE [LARGE SCALE GENOMIC DNA]</scope>
    <source>
        <strain evidence="1">1</strain>
    </source>
</reference>
<organism evidence="1 2">
    <name type="scientific">Hyella patelloides LEGE 07179</name>
    <dbReference type="NCBI Taxonomy" id="945734"/>
    <lineage>
        <taxon>Bacteria</taxon>
        <taxon>Bacillati</taxon>
        <taxon>Cyanobacteriota</taxon>
        <taxon>Cyanophyceae</taxon>
        <taxon>Pleurocapsales</taxon>
        <taxon>Hyellaceae</taxon>
        <taxon>Hyella</taxon>
    </lineage>
</organism>
<evidence type="ECO:0000313" key="1">
    <source>
        <dbReference type="EMBL" id="VEP12622.1"/>
    </source>
</evidence>
<dbReference type="RefSeq" id="WP_144870664.1">
    <property type="nucleotide sequence ID" value="NZ_LR213908.1"/>
</dbReference>
<dbReference type="Pfam" id="PF11209">
    <property type="entry name" value="LmeA"/>
    <property type="match status" value="1"/>
</dbReference>
<gene>
    <name evidence="1" type="ORF">H1P_1570007</name>
</gene>
<protein>
    <recommendedName>
        <fullName evidence="3">DUF2993 domain-containing protein</fullName>
    </recommendedName>
</protein>
<evidence type="ECO:0000313" key="2">
    <source>
        <dbReference type="Proteomes" id="UP000320055"/>
    </source>
</evidence>
<sequence length="293" mass="32285">MELIAIILSGFLSVFSNGGWLLDVIANNQLGSYVESAEKLAIRVDNTPNYQIAKGNVDHLRVAGQGIYLQPDLRIASLELETDSIALDLTNLSTESLDKLRSSLQKPLQGAMSIVITEEDLINALQSERIIAKLQAALNDLVARRAGSRAIAYKLLTPSIQLSDDNLITIKVTLRREGEMLRESQSQELAIAINLGLDLIQGKKIQVSTLEGTVNNRPISSRLLKGFAEGISDRLDFTTIERQGIFARLLQLEIAEDKIKIIGFARMETKSESIPVSLTKVTDYSAVQRRSLL</sequence>
<dbReference type="AlphaFoldDB" id="A0A563VMI0"/>
<name>A0A563VMI0_9CYAN</name>
<keyword evidence="2" id="KW-1185">Reference proteome</keyword>
<proteinExistence type="predicted"/>
<dbReference type="OrthoDB" id="570669at2"/>
<dbReference type="InterPro" id="IPR021373">
    <property type="entry name" value="DUF2993"/>
</dbReference>
<dbReference type="EMBL" id="CAACVJ010000065">
    <property type="protein sequence ID" value="VEP12622.1"/>
    <property type="molecule type" value="Genomic_DNA"/>
</dbReference>
<evidence type="ECO:0008006" key="3">
    <source>
        <dbReference type="Google" id="ProtNLM"/>
    </source>
</evidence>
<dbReference type="Proteomes" id="UP000320055">
    <property type="component" value="Unassembled WGS sequence"/>
</dbReference>
<accession>A0A563VMI0</accession>